<evidence type="ECO:0000256" key="9">
    <source>
        <dbReference type="ARBA" id="ARBA00022813"/>
    </source>
</evidence>
<evidence type="ECO:0000259" key="20">
    <source>
        <dbReference type="SMART" id="SM00306"/>
    </source>
</evidence>
<dbReference type="PRINTS" id="PR00632">
    <property type="entry name" value="SONICHHOG"/>
</dbReference>
<dbReference type="InterPro" id="IPR003587">
    <property type="entry name" value="Hint_dom_N"/>
</dbReference>
<dbReference type="PROSITE" id="PS50817">
    <property type="entry name" value="INTEIN_N_TER"/>
    <property type="match status" value="1"/>
</dbReference>
<dbReference type="GO" id="GO:0048731">
    <property type="term" value="P:system development"/>
    <property type="evidence" value="ECO:0007669"/>
    <property type="project" value="UniProtKB-ARBA"/>
</dbReference>
<keyword evidence="3 17" id="KW-1003">Cell membrane</keyword>
<protein>
    <recommendedName>
        <fullName evidence="17">Hedgehog protein</fullName>
    </recommendedName>
</protein>
<evidence type="ECO:0000256" key="7">
    <source>
        <dbReference type="ARBA" id="ARBA00022729"/>
    </source>
</evidence>
<keyword evidence="21" id="KW-1185">Reference proteome</keyword>
<keyword evidence="4 17" id="KW-0645">Protease</keyword>
<proteinExistence type="inferred from homology"/>
<sequence>MEDPVWRPLGPASGFEKGGEMEQMETSLHFASAAALPTAAATPSMALAFNLEEKNKSASDWSQQQQQQRQQLPASGVQPRLRPGVLCLPVAEGGQGLVDVAARVTSFRLVAVRRLLYDREELPWKSPALALLRNAGGCLGYGKELFQMDLSLVDYTRLPAMRPSRSARLLWLSLAVASVCASLLPRGGAACGPGRSFGRRRQARRLSPVALRQFVPHAAERTLGASGRAQGRVARGSERFRAELSPNYNPDVEFKDEERTGADRLMTQRCKDRLNSLAISVMNQWPGVKLRVTEGWDEDGHHSDESLHYEGRAVDITTSDRDRAKYGMLARLAVEAGFDWVHYESKGHVHCSVKADDSAAARAGGCFPGAARALLEDGRARRVGDLRPGDRVLAGDPASPARGPFFSDFVAFLDARPRERARLVAVETLRPRRSLLLTPAHLLFAAESPAGPFAARFAGGVRAGHYVYVTARRLLRAARVERVREAALPAALYAPATAHGTIVVEGVLASCYAATERHELAHWALAPMRAALALRGLLPSPPGRGPDAAAPPANCSGGCGGGDDGGGDGGCGGLHWYPAALYTLGRWLLGDEALHPLGMVEDPT</sequence>
<keyword evidence="12 17" id="KW-0472">Membrane</keyword>
<dbReference type="Pfam" id="PF01085">
    <property type="entry name" value="HH_signal"/>
    <property type="match status" value="1"/>
</dbReference>
<dbReference type="FunFam" id="3.30.1380.10:FF:000001">
    <property type="entry name" value="Indian hedgehog"/>
    <property type="match status" value="1"/>
</dbReference>
<dbReference type="GO" id="GO:0005113">
    <property type="term" value="F:patched binding"/>
    <property type="evidence" value="ECO:0007669"/>
    <property type="project" value="TreeGrafter"/>
</dbReference>
<keyword evidence="8 17" id="KW-0378">Hydrolase</keyword>
<evidence type="ECO:0000256" key="11">
    <source>
        <dbReference type="ARBA" id="ARBA00023034"/>
    </source>
</evidence>
<dbReference type="GO" id="GO:0000139">
    <property type="term" value="C:Golgi membrane"/>
    <property type="evidence" value="ECO:0007669"/>
    <property type="project" value="UniProtKB-SubCell"/>
</dbReference>
<dbReference type="Gene3D" id="3.30.1380.10">
    <property type="match status" value="1"/>
</dbReference>
<dbReference type="InterPro" id="IPR009045">
    <property type="entry name" value="Zn_M74/Hedgehog-like"/>
</dbReference>
<keyword evidence="5" id="KW-0808">Transferase</keyword>
<dbReference type="SMART" id="SM00306">
    <property type="entry name" value="HintN"/>
    <property type="match status" value="1"/>
</dbReference>
<dbReference type="FunFam" id="2.170.16.10:FF:000001">
    <property type="entry name" value="Indian hedgehog"/>
    <property type="match status" value="1"/>
</dbReference>
<keyword evidence="11 17" id="KW-0333">Golgi apparatus</keyword>
<dbReference type="CDD" id="cd00081">
    <property type="entry name" value="Hint"/>
    <property type="match status" value="1"/>
</dbReference>
<dbReference type="SMART" id="SM00305">
    <property type="entry name" value="HintC"/>
    <property type="match status" value="1"/>
</dbReference>
<dbReference type="AlphaFoldDB" id="A0AAJ7TQK7"/>
<evidence type="ECO:0000256" key="18">
    <source>
        <dbReference type="SAM" id="MobiDB-lite"/>
    </source>
</evidence>
<comment type="subcellular location">
    <molecule>Protein hedgehog N-product</molecule>
    <subcellularLocation>
        <location evidence="17">Cell membrane</location>
        <topology evidence="17">Lipid-anchor</topology>
    </subcellularLocation>
</comment>
<evidence type="ECO:0000256" key="13">
    <source>
        <dbReference type="ARBA" id="ARBA00023139"/>
    </source>
</evidence>
<dbReference type="GO" id="GO:0016539">
    <property type="term" value="P:intein-mediated protein splicing"/>
    <property type="evidence" value="ECO:0007669"/>
    <property type="project" value="InterPro"/>
</dbReference>
<dbReference type="InterPro" id="IPR001657">
    <property type="entry name" value="Hedgehog"/>
</dbReference>
<comment type="function">
    <molecule>Protein hedgehog</molecule>
    <text evidence="17">The C-terminal part of the hedgehog protein precursor displays an autoproteolysis activity that results in the cleavage of the full-length protein into two parts (N-product and C-product). In addition, the C-terminal part displays a cholesterol transferase activity that results by the covalent attachment of a cholesterol moiety to the C-terminal of the newly generated N-product.</text>
</comment>
<evidence type="ECO:0000259" key="19">
    <source>
        <dbReference type="SMART" id="SM00305"/>
    </source>
</evidence>
<evidence type="ECO:0000256" key="15">
    <source>
        <dbReference type="ARBA" id="ARBA00034131"/>
    </source>
</evidence>
<evidence type="ECO:0000256" key="14">
    <source>
        <dbReference type="ARBA" id="ARBA00023288"/>
    </source>
</evidence>
<keyword evidence="13" id="KW-0564">Palmitate</keyword>
<evidence type="ECO:0000256" key="2">
    <source>
        <dbReference type="ARBA" id="ARBA00022473"/>
    </source>
</evidence>
<evidence type="ECO:0000256" key="17">
    <source>
        <dbReference type="RuleBase" id="RU280812"/>
    </source>
</evidence>
<evidence type="ECO:0000256" key="4">
    <source>
        <dbReference type="ARBA" id="ARBA00022670"/>
    </source>
</evidence>
<dbReference type="InterPro" id="IPR000320">
    <property type="entry name" value="Hedgehog_signalling_dom"/>
</dbReference>
<reference evidence="22" key="1">
    <citation type="submission" date="2025-08" db="UniProtKB">
        <authorList>
            <consortium name="RefSeq"/>
        </authorList>
    </citation>
    <scope>IDENTIFICATION</scope>
    <source>
        <tissue evidence="22">Sperm</tissue>
    </source>
</reference>
<comment type="function">
    <molecule>Protein hedgehog N-product</molecule>
    <text evidence="17">The dually lipidated hedgehog protein N-product is a morphogen which is essential for a variety of patterning events during development.</text>
</comment>
<keyword evidence="14" id="KW-0449">Lipoprotein</keyword>
<keyword evidence="17" id="KW-0256">Endoplasmic reticulum</keyword>
<dbReference type="GO" id="GO:0005615">
    <property type="term" value="C:extracellular space"/>
    <property type="evidence" value="ECO:0007669"/>
    <property type="project" value="TreeGrafter"/>
</dbReference>
<dbReference type="KEGG" id="pmrn:116948535"/>
<dbReference type="GO" id="GO:0016540">
    <property type="term" value="P:protein autoprocessing"/>
    <property type="evidence" value="ECO:0007669"/>
    <property type="project" value="InterPro"/>
</dbReference>
<keyword evidence="7 17" id="KW-0732">Signal</keyword>
<feature type="region of interest" description="Disordered" evidence="18">
    <location>
        <begin position="1"/>
        <end position="21"/>
    </location>
</feature>
<dbReference type="GO" id="GO:0010468">
    <property type="term" value="P:regulation of gene expression"/>
    <property type="evidence" value="ECO:0007669"/>
    <property type="project" value="TreeGrafter"/>
</dbReference>
<dbReference type="InterPro" id="IPR036844">
    <property type="entry name" value="Hint_dom_sf"/>
</dbReference>
<dbReference type="SUPFAM" id="SSF55166">
    <property type="entry name" value="Hedgehog/DD-peptidase"/>
    <property type="match status" value="1"/>
</dbReference>
<accession>A0AAJ7TQK7</accession>
<dbReference type="GO" id="GO:0005886">
    <property type="term" value="C:plasma membrane"/>
    <property type="evidence" value="ECO:0007669"/>
    <property type="project" value="UniProtKB-SubCell"/>
</dbReference>
<evidence type="ECO:0000256" key="5">
    <source>
        <dbReference type="ARBA" id="ARBA00022679"/>
    </source>
</evidence>
<feature type="domain" description="Hint" evidence="19">
    <location>
        <begin position="472"/>
        <end position="517"/>
    </location>
</feature>
<comment type="subunit">
    <text evidence="15">Multimer.</text>
</comment>
<gene>
    <name evidence="22" type="primary">LOC116948535</name>
</gene>
<comment type="similarity">
    <text evidence="1 17">Belongs to the hedgehog family.</text>
</comment>
<evidence type="ECO:0000256" key="6">
    <source>
        <dbReference type="ARBA" id="ARBA00022723"/>
    </source>
</evidence>
<evidence type="ECO:0000256" key="1">
    <source>
        <dbReference type="ARBA" id="ARBA00010649"/>
    </source>
</evidence>
<dbReference type="GO" id="GO:0016740">
    <property type="term" value="F:transferase activity"/>
    <property type="evidence" value="ECO:0007669"/>
    <property type="project" value="UniProtKB-KW"/>
</dbReference>
<keyword evidence="10" id="KW-0106">Calcium</keyword>
<dbReference type="PANTHER" id="PTHR11889:SF56">
    <property type="entry name" value="DESERT HEDGEHOG PROTEIN"/>
    <property type="match status" value="1"/>
</dbReference>
<dbReference type="GO" id="GO:0001708">
    <property type="term" value="P:cell fate specification"/>
    <property type="evidence" value="ECO:0007669"/>
    <property type="project" value="TreeGrafter"/>
</dbReference>
<keyword evidence="9 17" id="KW-0068">Autocatalytic cleavage</keyword>
<dbReference type="Pfam" id="PF01079">
    <property type="entry name" value="Hint"/>
    <property type="match status" value="1"/>
</dbReference>
<dbReference type="InterPro" id="IPR006141">
    <property type="entry name" value="Intein_N"/>
</dbReference>
<evidence type="ECO:0000313" key="21">
    <source>
        <dbReference type="Proteomes" id="UP001318040"/>
    </source>
</evidence>
<dbReference type="GO" id="GO:0005509">
    <property type="term" value="F:calcium ion binding"/>
    <property type="evidence" value="ECO:0007669"/>
    <property type="project" value="TreeGrafter"/>
</dbReference>
<dbReference type="GO" id="GO:0008233">
    <property type="term" value="F:peptidase activity"/>
    <property type="evidence" value="ECO:0007669"/>
    <property type="project" value="UniProtKB-UniRule"/>
</dbReference>
<comment type="catalytic activity">
    <reaction evidence="16">
        <text>glycyl-L-cysteinyl-[protein] + cholesterol + H(+) = [protein]-C-terminal glycyl cholesterol ester + N-terminal L-cysteinyl-[protein]</text>
        <dbReference type="Rhea" id="RHEA:59504"/>
        <dbReference type="Rhea" id="RHEA-COMP:12707"/>
        <dbReference type="Rhea" id="RHEA-COMP:15369"/>
        <dbReference type="Rhea" id="RHEA-COMP:15374"/>
        <dbReference type="ChEBI" id="CHEBI:15378"/>
        <dbReference type="ChEBI" id="CHEBI:16113"/>
        <dbReference type="ChEBI" id="CHEBI:65250"/>
        <dbReference type="ChEBI" id="CHEBI:143135"/>
        <dbReference type="ChEBI" id="CHEBI:143140"/>
    </reaction>
    <physiologicalReaction direction="left-to-right" evidence="16">
        <dbReference type="Rhea" id="RHEA:59505"/>
    </physiologicalReaction>
</comment>
<evidence type="ECO:0000256" key="3">
    <source>
        <dbReference type="ARBA" id="ARBA00022475"/>
    </source>
</evidence>
<dbReference type="GO" id="GO:0005789">
    <property type="term" value="C:endoplasmic reticulum membrane"/>
    <property type="evidence" value="ECO:0007669"/>
    <property type="project" value="UniProtKB-SubCell"/>
</dbReference>
<evidence type="ECO:0000256" key="16">
    <source>
        <dbReference type="ARBA" id="ARBA00048589"/>
    </source>
</evidence>
<feature type="region of interest" description="Disordered" evidence="18">
    <location>
        <begin position="57"/>
        <end position="76"/>
    </location>
</feature>
<dbReference type="GO" id="GO:0007224">
    <property type="term" value="P:smoothened signaling pathway"/>
    <property type="evidence" value="ECO:0007669"/>
    <property type="project" value="TreeGrafter"/>
</dbReference>
<dbReference type="InterPro" id="IPR050387">
    <property type="entry name" value="Hedgehog_Signaling"/>
</dbReference>
<dbReference type="SUPFAM" id="SSF51294">
    <property type="entry name" value="Hedgehog/intein (Hint) domain"/>
    <property type="match status" value="1"/>
</dbReference>
<name>A0AAJ7TQK7_PETMA</name>
<organism evidence="21 22">
    <name type="scientific">Petromyzon marinus</name>
    <name type="common">Sea lamprey</name>
    <dbReference type="NCBI Taxonomy" id="7757"/>
    <lineage>
        <taxon>Eukaryota</taxon>
        <taxon>Metazoa</taxon>
        <taxon>Chordata</taxon>
        <taxon>Craniata</taxon>
        <taxon>Vertebrata</taxon>
        <taxon>Cyclostomata</taxon>
        <taxon>Hyperoartia</taxon>
        <taxon>Petromyzontiformes</taxon>
        <taxon>Petromyzontidae</taxon>
        <taxon>Petromyzon</taxon>
    </lineage>
</organism>
<feature type="domain" description="Hint" evidence="20">
    <location>
        <begin position="364"/>
        <end position="471"/>
    </location>
</feature>
<dbReference type="RefSeq" id="XP_032821176.1">
    <property type="nucleotide sequence ID" value="XM_032965285.1"/>
</dbReference>
<keyword evidence="2 17" id="KW-0217">Developmental protein</keyword>
<dbReference type="GO" id="GO:0007267">
    <property type="term" value="P:cell-cell signaling"/>
    <property type="evidence" value="ECO:0007669"/>
    <property type="project" value="InterPro"/>
</dbReference>
<dbReference type="Proteomes" id="UP001318040">
    <property type="component" value="Chromosome 34"/>
</dbReference>
<dbReference type="InterPro" id="IPR003586">
    <property type="entry name" value="Hint_dom_C"/>
</dbReference>
<evidence type="ECO:0000256" key="10">
    <source>
        <dbReference type="ARBA" id="ARBA00022837"/>
    </source>
</evidence>
<evidence type="ECO:0000256" key="8">
    <source>
        <dbReference type="ARBA" id="ARBA00022801"/>
    </source>
</evidence>
<evidence type="ECO:0000313" key="22">
    <source>
        <dbReference type="RefSeq" id="XP_032821176.1"/>
    </source>
</evidence>
<comment type="subcellular location">
    <molecule>Sonic hedgehog protein</molecule>
    <subcellularLocation>
        <location evidence="17">Endoplasmic reticulum membrane</location>
    </subcellularLocation>
    <subcellularLocation>
        <location evidence="17">Golgi apparatus membrane</location>
    </subcellularLocation>
</comment>
<dbReference type="PANTHER" id="PTHR11889">
    <property type="entry name" value="HEDGEHOG"/>
    <property type="match status" value="1"/>
</dbReference>
<keyword evidence="6" id="KW-0479">Metal-binding</keyword>
<evidence type="ECO:0000256" key="12">
    <source>
        <dbReference type="ARBA" id="ARBA00023136"/>
    </source>
</evidence>
<dbReference type="Gene3D" id="2.170.16.10">
    <property type="entry name" value="Hedgehog/Intein (Hint) domain"/>
    <property type="match status" value="1"/>
</dbReference>
<dbReference type="InterPro" id="IPR001767">
    <property type="entry name" value="Hedgehog_Hint"/>
</dbReference>